<comment type="caution">
    <text evidence="2">The sequence shown here is derived from an EMBL/GenBank/DDBJ whole genome shotgun (WGS) entry which is preliminary data.</text>
</comment>
<accession>A0A8J2PCW5</accession>
<organism evidence="2 3">
    <name type="scientific">Allacma fusca</name>
    <dbReference type="NCBI Taxonomy" id="39272"/>
    <lineage>
        <taxon>Eukaryota</taxon>
        <taxon>Metazoa</taxon>
        <taxon>Ecdysozoa</taxon>
        <taxon>Arthropoda</taxon>
        <taxon>Hexapoda</taxon>
        <taxon>Collembola</taxon>
        <taxon>Symphypleona</taxon>
        <taxon>Sminthuridae</taxon>
        <taxon>Allacma</taxon>
    </lineage>
</organism>
<name>A0A8J2PCW5_9HEXA</name>
<dbReference type="InterPro" id="IPR009721">
    <property type="entry name" value="O-acyltransferase_WSD1_C"/>
</dbReference>
<protein>
    <recommendedName>
        <fullName evidence="1">O-acyltransferase WSD1 C-terminal domain-containing protein</fullName>
    </recommendedName>
</protein>
<sequence length="99" mass="10392">MSTILFSNFAGPVNPLKFIAGGGGDHLTDINFSGGTGTGKVGLAFGLLSYAGGIRIVTHSDKSILPDDLAVEQLNKDIMAEFELMSQSTPVFGQEIFAK</sequence>
<dbReference type="Proteomes" id="UP000708208">
    <property type="component" value="Unassembled WGS sequence"/>
</dbReference>
<dbReference type="EMBL" id="CAJVCH010532047">
    <property type="protein sequence ID" value="CAG7824217.1"/>
    <property type="molecule type" value="Genomic_DNA"/>
</dbReference>
<dbReference type="AlphaFoldDB" id="A0A8J2PCW5"/>
<evidence type="ECO:0000259" key="1">
    <source>
        <dbReference type="Pfam" id="PF06974"/>
    </source>
</evidence>
<dbReference type="OrthoDB" id="10501131at2759"/>
<evidence type="ECO:0000313" key="2">
    <source>
        <dbReference type="EMBL" id="CAG7824217.1"/>
    </source>
</evidence>
<evidence type="ECO:0000313" key="3">
    <source>
        <dbReference type="Proteomes" id="UP000708208"/>
    </source>
</evidence>
<feature type="domain" description="O-acyltransferase WSD1 C-terminal" evidence="1">
    <location>
        <begin position="3"/>
        <end position="85"/>
    </location>
</feature>
<gene>
    <name evidence="2" type="ORF">AFUS01_LOCUS34387</name>
</gene>
<proteinExistence type="predicted"/>
<reference evidence="2" key="1">
    <citation type="submission" date="2021-06" db="EMBL/GenBank/DDBJ databases">
        <authorList>
            <person name="Hodson N. C."/>
            <person name="Mongue J. A."/>
            <person name="Jaron S. K."/>
        </authorList>
    </citation>
    <scope>NUCLEOTIDE SEQUENCE</scope>
</reference>
<dbReference type="Pfam" id="PF06974">
    <property type="entry name" value="WS_DGAT_C"/>
    <property type="match status" value="1"/>
</dbReference>
<keyword evidence="3" id="KW-1185">Reference proteome</keyword>